<feature type="non-terminal residue" evidence="2">
    <location>
        <position position="278"/>
    </location>
</feature>
<keyword evidence="3" id="KW-1185">Reference proteome</keyword>
<dbReference type="PANTHER" id="PTHR12811:SF0">
    <property type="entry name" value="VACUOLAR PROTEIN SORTING-ASSOCIATED PROTEIN 16 HOMOLOG"/>
    <property type="match status" value="1"/>
</dbReference>
<name>S8BV25_9LAMI</name>
<dbReference type="EMBL" id="AUSU01009423">
    <property type="protein sequence ID" value="EPS58224.1"/>
    <property type="molecule type" value="Genomic_DNA"/>
</dbReference>
<dbReference type="AlphaFoldDB" id="S8BV25"/>
<evidence type="ECO:0000313" key="2">
    <source>
        <dbReference type="EMBL" id="EPS58224.1"/>
    </source>
</evidence>
<dbReference type="GO" id="GO:0005768">
    <property type="term" value="C:endosome"/>
    <property type="evidence" value="ECO:0007669"/>
    <property type="project" value="TreeGrafter"/>
</dbReference>
<dbReference type="GO" id="GO:0042144">
    <property type="term" value="P:vacuole fusion, non-autophagic"/>
    <property type="evidence" value="ECO:0007669"/>
    <property type="project" value="TreeGrafter"/>
</dbReference>
<dbReference type="GO" id="GO:0005765">
    <property type="term" value="C:lysosomal membrane"/>
    <property type="evidence" value="ECO:0007669"/>
    <property type="project" value="TreeGrafter"/>
</dbReference>
<reference evidence="2 3" key="1">
    <citation type="journal article" date="2013" name="BMC Genomics">
        <title>The miniature genome of a carnivorous plant Genlisea aurea contains a low number of genes and short non-coding sequences.</title>
        <authorList>
            <person name="Leushkin E.V."/>
            <person name="Sutormin R.A."/>
            <person name="Nabieva E.R."/>
            <person name="Penin A.A."/>
            <person name="Kondrashov A.S."/>
            <person name="Logacheva M.D."/>
        </authorList>
    </citation>
    <scope>NUCLEOTIDE SEQUENCE [LARGE SCALE GENOMIC DNA]</scope>
</reference>
<gene>
    <name evidence="2" type="ORF">M569_16591</name>
</gene>
<sequence>SGLPPTQLSWCGLDSILLYWDDILLMVGPYGDPVRYLYDEPIILIPECDGVRILSDKIMELLHRVPDSTVSIFQIGSTSPAALLYDALDHFDRRSAKADENLRLIRSSLPEAVEACIDAAGYEFDPLLQRTLLRAASYGQTFASHVQRDSIQEMCKMLRVLNAVRNIDIGIPLSIQQYKLLTPSVLINRLVNAHKHLLAFRVSEYLGFNRETVLMHWSFTKISASSAIPDSALLEILLEKLRTCKGISYAAVAAHADKIGRRKLAALLVQHELRSSKQ</sequence>
<dbReference type="Pfam" id="PF04841">
    <property type="entry name" value="Vps16_N"/>
    <property type="match status" value="1"/>
</dbReference>
<dbReference type="InterPro" id="IPR006926">
    <property type="entry name" value="Vps16_N"/>
</dbReference>
<dbReference type="OrthoDB" id="1792at2759"/>
<feature type="non-terminal residue" evidence="2">
    <location>
        <position position="1"/>
    </location>
</feature>
<proteinExistence type="predicted"/>
<dbReference type="PANTHER" id="PTHR12811">
    <property type="entry name" value="VACUOLAR PROTEIN SORTING VPS16"/>
    <property type="match status" value="1"/>
</dbReference>
<dbReference type="GO" id="GO:0006886">
    <property type="term" value="P:intracellular protein transport"/>
    <property type="evidence" value="ECO:0007669"/>
    <property type="project" value="InterPro"/>
</dbReference>
<feature type="domain" description="Vps16 N-terminal" evidence="1">
    <location>
        <begin position="5"/>
        <end position="149"/>
    </location>
</feature>
<protein>
    <recommendedName>
        <fullName evidence="1">Vps16 N-terminal domain-containing protein</fullName>
    </recommendedName>
</protein>
<dbReference type="GO" id="GO:0003779">
    <property type="term" value="F:actin binding"/>
    <property type="evidence" value="ECO:0007669"/>
    <property type="project" value="TreeGrafter"/>
</dbReference>
<accession>S8BV25</accession>
<dbReference type="GO" id="GO:0030897">
    <property type="term" value="C:HOPS complex"/>
    <property type="evidence" value="ECO:0007669"/>
    <property type="project" value="TreeGrafter"/>
</dbReference>
<organism evidence="2 3">
    <name type="scientific">Genlisea aurea</name>
    <dbReference type="NCBI Taxonomy" id="192259"/>
    <lineage>
        <taxon>Eukaryota</taxon>
        <taxon>Viridiplantae</taxon>
        <taxon>Streptophyta</taxon>
        <taxon>Embryophyta</taxon>
        <taxon>Tracheophyta</taxon>
        <taxon>Spermatophyta</taxon>
        <taxon>Magnoliopsida</taxon>
        <taxon>eudicotyledons</taxon>
        <taxon>Gunneridae</taxon>
        <taxon>Pentapetalae</taxon>
        <taxon>asterids</taxon>
        <taxon>lamiids</taxon>
        <taxon>Lamiales</taxon>
        <taxon>Lentibulariaceae</taxon>
        <taxon>Genlisea</taxon>
    </lineage>
</organism>
<dbReference type="InterPro" id="IPR016534">
    <property type="entry name" value="VPS16"/>
</dbReference>
<evidence type="ECO:0000259" key="1">
    <source>
        <dbReference type="Pfam" id="PF04841"/>
    </source>
</evidence>
<comment type="caution">
    <text evidence="2">The sequence shown here is derived from an EMBL/GenBank/DDBJ whole genome shotgun (WGS) entry which is preliminary data.</text>
</comment>
<dbReference type="GO" id="GO:0016197">
    <property type="term" value="P:endosomal transport"/>
    <property type="evidence" value="ECO:0007669"/>
    <property type="project" value="TreeGrafter"/>
</dbReference>
<dbReference type="Proteomes" id="UP000015453">
    <property type="component" value="Unassembled WGS sequence"/>
</dbReference>
<evidence type="ECO:0000313" key="3">
    <source>
        <dbReference type="Proteomes" id="UP000015453"/>
    </source>
</evidence>